<dbReference type="GO" id="GO:0015431">
    <property type="term" value="F:ABC-type glutathione S-conjugate transporter activity"/>
    <property type="evidence" value="ECO:0007669"/>
    <property type="project" value="UniProtKB-EC"/>
</dbReference>
<keyword evidence="15" id="KW-1185">Reference proteome</keyword>
<feature type="non-terminal residue" evidence="14">
    <location>
        <position position="1106"/>
    </location>
</feature>
<feature type="domain" description="ABC transmembrane type-1" evidence="13">
    <location>
        <begin position="937"/>
        <end position="1106"/>
    </location>
</feature>
<dbReference type="CDD" id="cd18595">
    <property type="entry name" value="ABC_6TM_MRP1_2_3_6_D1_like"/>
    <property type="match status" value="1"/>
</dbReference>
<evidence type="ECO:0000256" key="2">
    <source>
        <dbReference type="ARBA" id="ARBA00022448"/>
    </source>
</evidence>
<dbReference type="Pfam" id="PF00664">
    <property type="entry name" value="ABC_membrane"/>
    <property type="match status" value="2"/>
</dbReference>
<evidence type="ECO:0000256" key="8">
    <source>
        <dbReference type="ARBA" id="ARBA00022989"/>
    </source>
</evidence>
<keyword evidence="9 11" id="KW-0472">Membrane</keyword>
<dbReference type="CDD" id="cd03250">
    <property type="entry name" value="ABCC_MRP_domain1"/>
    <property type="match status" value="1"/>
</dbReference>
<dbReference type="SUPFAM" id="SSF52540">
    <property type="entry name" value="P-loop containing nucleoside triphosphate hydrolases"/>
    <property type="match status" value="1"/>
</dbReference>
<keyword evidence="2" id="KW-0813">Transport</keyword>
<keyword evidence="6" id="KW-0547">Nucleotide-binding</keyword>
<evidence type="ECO:0000259" key="12">
    <source>
        <dbReference type="PROSITE" id="PS50893"/>
    </source>
</evidence>
<evidence type="ECO:0000256" key="1">
    <source>
        <dbReference type="ARBA" id="ARBA00004128"/>
    </source>
</evidence>
<keyword evidence="3" id="KW-0926">Vacuole</keyword>
<dbReference type="InterPro" id="IPR036640">
    <property type="entry name" value="ABC1_TM_sf"/>
</dbReference>
<reference evidence="14 15" key="1">
    <citation type="journal article" date="2018" name="Gigascience">
        <title>Genomes of trombidid mites reveal novel predicted allergens and laterally-transferred genes associated with secondary metabolism.</title>
        <authorList>
            <person name="Dong X."/>
            <person name="Chaisiri K."/>
            <person name="Xia D."/>
            <person name="Armstrong S.D."/>
            <person name="Fang Y."/>
            <person name="Donnelly M.J."/>
            <person name="Kadowaki T."/>
            <person name="McGarry J.W."/>
            <person name="Darby A.C."/>
            <person name="Makepeace B.L."/>
        </authorList>
    </citation>
    <scope>NUCLEOTIDE SEQUENCE [LARGE SCALE GENOMIC DNA]</scope>
    <source>
        <strain evidence="14">UoL-UT</strain>
    </source>
</reference>
<dbReference type="PANTHER" id="PTHR24223:SF443">
    <property type="entry name" value="MULTIDRUG-RESISTANCE LIKE PROTEIN 1, ISOFORM I"/>
    <property type="match status" value="1"/>
</dbReference>
<dbReference type="STRING" id="299467.A0A443SBM1"/>
<organism evidence="14 15">
    <name type="scientific">Leptotrombidium deliense</name>
    <dbReference type="NCBI Taxonomy" id="299467"/>
    <lineage>
        <taxon>Eukaryota</taxon>
        <taxon>Metazoa</taxon>
        <taxon>Ecdysozoa</taxon>
        <taxon>Arthropoda</taxon>
        <taxon>Chelicerata</taxon>
        <taxon>Arachnida</taxon>
        <taxon>Acari</taxon>
        <taxon>Acariformes</taxon>
        <taxon>Trombidiformes</taxon>
        <taxon>Prostigmata</taxon>
        <taxon>Anystina</taxon>
        <taxon>Parasitengona</taxon>
        <taxon>Trombiculoidea</taxon>
        <taxon>Trombiculidae</taxon>
        <taxon>Leptotrombidium</taxon>
    </lineage>
</organism>
<feature type="transmembrane region" description="Helical" evidence="11">
    <location>
        <begin position="303"/>
        <end position="325"/>
    </location>
</feature>
<feature type="transmembrane region" description="Helical" evidence="11">
    <location>
        <begin position="997"/>
        <end position="1025"/>
    </location>
</feature>
<dbReference type="GO" id="GO:0005524">
    <property type="term" value="F:ATP binding"/>
    <property type="evidence" value="ECO:0007669"/>
    <property type="project" value="UniProtKB-KW"/>
</dbReference>
<feature type="transmembrane region" description="Helical" evidence="11">
    <location>
        <begin position="37"/>
        <end position="55"/>
    </location>
</feature>
<keyword evidence="4 11" id="KW-0812">Transmembrane</keyword>
<dbReference type="Proteomes" id="UP000288716">
    <property type="component" value="Unassembled WGS sequence"/>
</dbReference>
<dbReference type="InterPro" id="IPR050173">
    <property type="entry name" value="ABC_transporter_C-like"/>
</dbReference>
<dbReference type="GO" id="GO:0016887">
    <property type="term" value="F:ATP hydrolysis activity"/>
    <property type="evidence" value="ECO:0007669"/>
    <property type="project" value="InterPro"/>
</dbReference>
<evidence type="ECO:0000256" key="11">
    <source>
        <dbReference type="SAM" id="Phobius"/>
    </source>
</evidence>
<evidence type="ECO:0000256" key="4">
    <source>
        <dbReference type="ARBA" id="ARBA00022692"/>
    </source>
</evidence>
<dbReference type="OrthoDB" id="6412548at2759"/>
<keyword evidence="7" id="KW-0067">ATP-binding</keyword>
<evidence type="ECO:0000256" key="7">
    <source>
        <dbReference type="ARBA" id="ARBA00022840"/>
    </source>
</evidence>
<feature type="transmembrane region" description="Helical" evidence="11">
    <location>
        <begin position="404"/>
        <end position="426"/>
    </location>
</feature>
<comment type="caution">
    <text evidence="14">The sequence shown here is derived from an EMBL/GenBank/DDBJ whole genome shotgun (WGS) entry which is preliminary data.</text>
</comment>
<accession>A0A443SBM1</accession>
<feature type="domain" description="ABC transporter" evidence="12">
    <location>
        <begin position="577"/>
        <end position="818"/>
    </location>
</feature>
<dbReference type="PROSITE" id="PS50893">
    <property type="entry name" value="ABC_TRANSPORTER_2"/>
    <property type="match status" value="1"/>
</dbReference>
<dbReference type="SMART" id="SM00382">
    <property type="entry name" value="AAA"/>
    <property type="match status" value="1"/>
</dbReference>
<dbReference type="FunFam" id="1.20.1560.10:FF:000013">
    <property type="entry name" value="ABC transporter C family member 2"/>
    <property type="match status" value="1"/>
</dbReference>
<feature type="domain" description="ABC transmembrane type-1" evidence="13">
    <location>
        <begin position="267"/>
        <end position="547"/>
    </location>
</feature>
<dbReference type="Gene3D" id="3.40.50.300">
    <property type="entry name" value="P-loop containing nucleotide triphosphate hydrolases"/>
    <property type="match status" value="1"/>
</dbReference>
<comment type="subcellular location">
    <subcellularLocation>
        <location evidence="1">Vacuole membrane</location>
        <topology evidence="1">Multi-pass membrane protein</topology>
    </subcellularLocation>
</comment>
<evidence type="ECO:0000256" key="5">
    <source>
        <dbReference type="ARBA" id="ARBA00022737"/>
    </source>
</evidence>
<dbReference type="FunFam" id="3.40.50.300:FF:000997">
    <property type="entry name" value="Multidrug resistance-associated protein 1"/>
    <property type="match status" value="1"/>
</dbReference>
<dbReference type="InterPro" id="IPR027417">
    <property type="entry name" value="P-loop_NTPase"/>
</dbReference>
<feature type="transmembrane region" description="Helical" evidence="11">
    <location>
        <begin position="380"/>
        <end position="398"/>
    </location>
</feature>
<gene>
    <name evidence="14" type="ORF">B4U80_02876</name>
</gene>
<feature type="region of interest" description="Disordered" evidence="10">
    <location>
        <begin position="824"/>
        <end position="847"/>
    </location>
</feature>
<proteinExistence type="predicted"/>
<feature type="transmembrane region" description="Helical" evidence="11">
    <location>
        <begin position="480"/>
        <end position="510"/>
    </location>
</feature>
<feature type="transmembrane region" description="Helical" evidence="11">
    <location>
        <begin position="104"/>
        <end position="125"/>
    </location>
</feature>
<sequence>MTQSDLFTGMCDENIWDDNSTWNSNTPNFSRCFRQTLLTWFPCAFLLLFSIYEYFSIKSVKRKRSSWRLLNSSKLILTVICIFGCISEFGFYVDEYLNRGLSAYIFLVSSAVKVFTFVIVALLLLSYKERQIPSSGVLWHFFLFYVDKSLIEQEEVEHEETNKRNPSPETSASFLSKLTFWWFTKLALLGYKKPLTTDDLFDLCDEEKIANVIPKFEKNWISSDRSCCRVSSGNELRSGDVNVKRRQNRSLLKTIVKTYYGDLLSTFLLLSLNSTCSVLSPVIFKQLLEFMSKGLNEPLWRGLLIAVSMFMINIVGNIAFNQYFIRAAKFGMKLQSALTHLVYKKSLVVTSAEKKSSTSGEIVNLMAVDTQRVRDTAIDLMFVLTAPIEAGVAIYLLYNLLGYSAMGGLAVMVVSIPISFAVGTVAEKFQLRQMAFKDERVKYLNETLSGMKVLKLYAWEPSFMKVITDIREKELNAYKIVSYMFSITSFLWNFAPFLVILVTFVIYLYADHSHELSAEKVFVTVNLIEILKFPLTIVPQVISYMVMCFVSLKRLNKFLNAAELSPYVTRNDTSAAVEVKSGQFRWELTQNGSGDCVTEPLLPVVETLKDINVKVNVNALHAIVGPVGSGKSSLLSAILGEMEKESGTVNIKRNLKIAYVPQQAWIENLTLRDNILFGKPYYKEKYEEVLRACALEQDLEILPAGDMTEIGEKGINLSGGQKQRVSLARACYSDGDLFLFDDPLSAVDAHVAKHLFDHVFSSKRGMLKNKTRILVTNRLESLSKVDYITVLKNGSISEHGTYDELMSHNGDFAELINQYSTGEESKKEGNVSRQTSMNETKTEMKGEQKKHTLVDEESAEVGKVSFNIYKLYFKVISIFWVLLVILSICAFEMTSVAGNFWLSQWSSDNVTGDASIDNPKRQQRFIVYSLIGFLQRGLQASNNLHKNMLQRVFQSPMSFFETTPLGRIVNRFSKDIDSVDTMLPEMFKDCLYCAFEVIFAIGVVAYQTGYFILAISPIVVAYYFLQKVFIATSRQLQRLNSVTRSPIYAHFSQTLQGVSTIRAFSANERFIAKSDTHVNFNQMCSYALVSGNRWLSVLLNTFGCVL</sequence>
<dbReference type="Pfam" id="PF00005">
    <property type="entry name" value="ABC_tran"/>
    <property type="match status" value="1"/>
</dbReference>
<evidence type="ECO:0000256" key="6">
    <source>
        <dbReference type="ARBA" id="ARBA00022741"/>
    </source>
</evidence>
<dbReference type="VEuPathDB" id="VectorBase:LDEU007101"/>
<dbReference type="InterPro" id="IPR003439">
    <property type="entry name" value="ABC_transporter-like_ATP-bd"/>
</dbReference>
<dbReference type="InterPro" id="IPR003593">
    <property type="entry name" value="AAA+_ATPase"/>
</dbReference>
<feature type="transmembrane region" description="Helical" evidence="11">
    <location>
        <begin position="75"/>
        <end position="92"/>
    </location>
</feature>
<evidence type="ECO:0000313" key="14">
    <source>
        <dbReference type="EMBL" id="RWS24939.1"/>
    </source>
</evidence>
<evidence type="ECO:0000259" key="13">
    <source>
        <dbReference type="PROSITE" id="PS50929"/>
    </source>
</evidence>
<evidence type="ECO:0000256" key="10">
    <source>
        <dbReference type="SAM" id="MobiDB-lite"/>
    </source>
</evidence>
<dbReference type="PANTHER" id="PTHR24223">
    <property type="entry name" value="ATP-BINDING CASSETTE SUB-FAMILY C"/>
    <property type="match status" value="1"/>
</dbReference>
<feature type="transmembrane region" description="Helical" evidence="11">
    <location>
        <begin position="259"/>
        <end position="283"/>
    </location>
</feature>
<dbReference type="SUPFAM" id="SSF90123">
    <property type="entry name" value="ABC transporter transmembrane region"/>
    <property type="match status" value="2"/>
</dbReference>
<name>A0A443SBM1_9ACAR</name>
<evidence type="ECO:0000256" key="9">
    <source>
        <dbReference type="ARBA" id="ARBA00023136"/>
    </source>
</evidence>
<dbReference type="GO" id="GO:0000323">
    <property type="term" value="C:lytic vacuole"/>
    <property type="evidence" value="ECO:0007669"/>
    <property type="project" value="UniProtKB-ARBA"/>
</dbReference>
<evidence type="ECO:0000256" key="3">
    <source>
        <dbReference type="ARBA" id="ARBA00022554"/>
    </source>
</evidence>
<feature type="transmembrane region" description="Helical" evidence="11">
    <location>
        <begin position="530"/>
        <end position="552"/>
    </location>
</feature>
<evidence type="ECO:0000313" key="15">
    <source>
        <dbReference type="Proteomes" id="UP000288716"/>
    </source>
</evidence>
<dbReference type="InterPro" id="IPR011527">
    <property type="entry name" value="ABC1_TM_dom"/>
</dbReference>
<protein>
    <submittedName>
        <fullName evidence="14">Multidrug resistance-associated protein 1-like protein</fullName>
    </submittedName>
</protein>
<dbReference type="EMBL" id="NCKV01004239">
    <property type="protein sequence ID" value="RWS24939.1"/>
    <property type="molecule type" value="Genomic_DNA"/>
</dbReference>
<dbReference type="CDD" id="cd18603">
    <property type="entry name" value="ABC_6TM_MRP1_2_3_6_D2_like"/>
    <property type="match status" value="1"/>
</dbReference>
<feature type="transmembrane region" description="Helical" evidence="11">
    <location>
        <begin position="871"/>
        <end position="893"/>
    </location>
</feature>
<dbReference type="AlphaFoldDB" id="A0A443SBM1"/>
<dbReference type="Gene3D" id="1.20.1560.10">
    <property type="entry name" value="ABC transporter type 1, transmembrane domain"/>
    <property type="match status" value="2"/>
</dbReference>
<dbReference type="FunFam" id="1.20.1560.10:FF:000020">
    <property type="entry name" value="ABC metal ion transporter"/>
    <property type="match status" value="1"/>
</dbReference>
<dbReference type="GO" id="GO:0005774">
    <property type="term" value="C:vacuolar membrane"/>
    <property type="evidence" value="ECO:0007669"/>
    <property type="project" value="UniProtKB-SubCell"/>
</dbReference>
<dbReference type="PROSITE" id="PS50929">
    <property type="entry name" value="ABC_TM1F"/>
    <property type="match status" value="2"/>
</dbReference>
<keyword evidence="5" id="KW-0677">Repeat</keyword>
<keyword evidence="8 11" id="KW-1133">Transmembrane helix</keyword>